<comment type="caution">
    <text evidence="1">The sequence shown here is derived from an EMBL/GenBank/DDBJ whole genome shotgun (WGS) entry which is preliminary data.</text>
</comment>
<keyword evidence="2" id="KW-1185">Reference proteome</keyword>
<dbReference type="RefSeq" id="WP_248144958.1">
    <property type="nucleotide sequence ID" value="NZ_BAAAOF010000002.1"/>
</dbReference>
<evidence type="ECO:0000313" key="2">
    <source>
        <dbReference type="Proteomes" id="UP001501343"/>
    </source>
</evidence>
<protein>
    <submittedName>
        <fullName evidence="1">Uncharacterized protein</fullName>
    </submittedName>
</protein>
<evidence type="ECO:0000313" key="1">
    <source>
        <dbReference type="EMBL" id="GAA1915166.1"/>
    </source>
</evidence>
<proteinExistence type="predicted"/>
<accession>A0ABP5AJ78</accession>
<reference evidence="2" key="1">
    <citation type="journal article" date="2019" name="Int. J. Syst. Evol. Microbiol.">
        <title>The Global Catalogue of Microorganisms (GCM) 10K type strain sequencing project: providing services to taxonomists for standard genome sequencing and annotation.</title>
        <authorList>
            <consortium name="The Broad Institute Genomics Platform"/>
            <consortium name="The Broad Institute Genome Sequencing Center for Infectious Disease"/>
            <person name="Wu L."/>
            <person name="Ma J."/>
        </authorList>
    </citation>
    <scope>NUCLEOTIDE SEQUENCE [LARGE SCALE GENOMIC DNA]</scope>
    <source>
        <strain evidence="2">JCM 14900</strain>
    </source>
</reference>
<name>A0ABP5AJ78_9MICO</name>
<dbReference type="EMBL" id="BAAAOF010000002">
    <property type="protein sequence ID" value="GAA1915166.1"/>
    <property type="molecule type" value="Genomic_DNA"/>
</dbReference>
<sequence length="76" mass="8539">MTAFMCGGTPTPDDLAKVQEFAAILSIEDEHLRALATMEWQADQYPEYRRALDEHASRCCTKCGTHSNPHQGCILR</sequence>
<gene>
    <name evidence="1" type="ORF">GCM10009775_04500</name>
</gene>
<organism evidence="1 2">
    <name type="scientific">Microbacterium aoyamense</name>
    <dbReference type="NCBI Taxonomy" id="344166"/>
    <lineage>
        <taxon>Bacteria</taxon>
        <taxon>Bacillati</taxon>
        <taxon>Actinomycetota</taxon>
        <taxon>Actinomycetes</taxon>
        <taxon>Micrococcales</taxon>
        <taxon>Microbacteriaceae</taxon>
        <taxon>Microbacterium</taxon>
    </lineage>
</organism>
<dbReference type="Proteomes" id="UP001501343">
    <property type="component" value="Unassembled WGS sequence"/>
</dbReference>